<keyword evidence="8" id="KW-1185">Reference proteome</keyword>
<keyword evidence="5" id="KW-0472">Membrane</keyword>
<evidence type="ECO:0000256" key="4">
    <source>
        <dbReference type="ARBA" id="ARBA00022989"/>
    </source>
</evidence>
<keyword evidence="4" id="KW-1133">Transmembrane helix</keyword>
<evidence type="ECO:0000313" key="7">
    <source>
        <dbReference type="EMBL" id="ABD71953.1"/>
    </source>
</evidence>
<dbReference type="GO" id="GO:0005886">
    <property type="term" value="C:plasma membrane"/>
    <property type="evidence" value="ECO:0007669"/>
    <property type="project" value="UniProtKB-SubCell"/>
</dbReference>
<evidence type="ECO:0000259" key="6">
    <source>
        <dbReference type="Pfam" id="PF12696"/>
    </source>
</evidence>
<dbReference type="Pfam" id="PF12696">
    <property type="entry name" value="TraG-D_C"/>
    <property type="match status" value="1"/>
</dbReference>
<evidence type="ECO:0000256" key="1">
    <source>
        <dbReference type="ARBA" id="ARBA00004651"/>
    </source>
</evidence>
<dbReference type="InterPro" id="IPR051539">
    <property type="entry name" value="T4SS-coupling_protein"/>
</dbReference>
<dbReference type="Proteomes" id="UP000008332">
    <property type="component" value="Plasmid unnamed1"/>
</dbReference>
<feature type="domain" description="TraD/TraG TraM recognition site" evidence="6">
    <location>
        <begin position="476"/>
        <end position="603"/>
    </location>
</feature>
<dbReference type="SUPFAM" id="SSF52540">
    <property type="entry name" value="P-loop containing nucleoside triphosphate hydrolases"/>
    <property type="match status" value="1"/>
</dbReference>
<dbReference type="NCBIfam" id="TIGR03743">
    <property type="entry name" value="SXT_TraD"/>
    <property type="match status" value="1"/>
</dbReference>
<keyword evidence="7" id="KW-0614">Plasmid</keyword>
<protein>
    <recommendedName>
        <fullName evidence="6">TraD/TraG TraM recognition site domain-containing protein</fullName>
    </recommendedName>
</protein>
<dbReference type="OrthoDB" id="7817736at2"/>
<dbReference type="InterPro" id="IPR032689">
    <property type="entry name" value="TraG-D_C"/>
</dbReference>
<dbReference type="Gene3D" id="3.40.50.300">
    <property type="entry name" value="P-loop containing nucleotide triphosphate hydrolases"/>
    <property type="match status" value="2"/>
</dbReference>
<name>Q21QJ2_ALBFT</name>
<dbReference type="InterPro" id="IPR022458">
    <property type="entry name" value="Conjugative_coupling_TraG/TraD"/>
</dbReference>
<reference evidence="8" key="1">
    <citation type="submission" date="2006-02" db="EMBL/GenBank/DDBJ databases">
        <title>Complete sequence of plasmid 1 of Rhodoferax ferrireducens DSM 15236.</title>
        <authorList>
            <person name="Copeland A."/>
            <person name="Lucas S."/>
            <person name="Lapidus A."/>
            <person name="Barry K."/>
            <person name="Detter J.C."/>
            <person name="Glavina del Rio T."/>
            <person name="Hammon N."/>
            <person name="Israni S."/>
            <person name="Pitluck S."/>
            <person name="Brettin T."/>
            <person name="Bruce D."/>
            <person name="Han C."/>
            <person name="Tapia R."/>
            <person name="Gilna P."/>
            <person name="Kiss H."/>
            <person name="Schmutz J."/>
            <person name="Larimer F."/>
            <person name="Land M."/>
            <person name="Kyrpides N."/>
            <person name="Ivanova N."/>
            <person name="Richardson P."/>
        </authorList>
    </citation>
    <scope>NUCLEOTIDE SEQUENCE [LARGE SCALE GENOMIC DNA]</scope>
    <source>
        <strain evidence="8">ATCC BAA-621 / DSM 15236 / T118</strain>
        <plasmid evidence="8">Plasmid pDSM15236</plasmid>
    </source>
</reference>
<dbReference type="InterPro" id="IPR027417">
    <property type="entry name" value="P-loop_NTPase"/>
</dbReference>
<geneLocation type="plasmid" evidence="8">
    <name>pDSM15236</name>
</geneLocation>
<dbReference type="EMBL" id="CP000268">
    <property type="protein sequence ID" value="ABD71953.1"/>
    <property type="molecule type" value="Genomic_DNA"/>
</dbReference>
<evidence type="ECO:0000313" key="8">
    <source>
        <dbReference type="Proteomes" id="UP000008332"/>
    </source>
</evidence>
<keyword evidence="2" id="KW-1003">Cell membrane</keyword>
<dbReference type="RefSeq" id="WP_011458786.1">
    <property type="nucleotide sequence ID" value="NC_007901.1"/>
</dbReference>
<dbReference type="PANTHER" id="PTHR37937">
    <property type="entry name" value="CONJUGATIVE TRANSFER: DNA TRANSPORT"/>
    <property type="match status" value="1"/>
</dbReference>
<evidence type="ECO:0000256" key="5">
    <source>
        <dbReference type="ARBA" id="ARBA00023136"/>
    </source>
</evidence>
<comment type="subcellular location">
    <subcellularLocation>
        <location evidence="1">Cell membrane</location>
        <topology evidence="1">Multi-pass membrane protein</topology>
    </subcellularLocation>
</comment>
<dbReference type="AlphaFoldDB" id="Q21QJ2"/>
<dbReference type="KEGG" id="rfr:Rfer_4266"/>
<sequence length="629" mass="69728">MPVVATEVENLYRPAHELNASAVWTFSAVASLAASALTPGMPIGVGVGLCGASLGMAAYRANQSWRLFEAKSALAGNSFWLAPTSYVDQEIKNCKQQLWLGLGFRWTTKHTQRATEIQKYEMEGLLPPAWALKLMGRQHDFSNVKGEPWIHGLEPNEKAIAIPWDHAEGNWNFFGTTGAGKTRLYELLAYQVIKKGDVLIVFDPKYDKDLRETLIRTCKAAGRPDAFCEFHPAFPERSIRIDPTKNFSRATEIPSRIADILGGAPGDNFIAFCWRVMYAITAGLLYVDERPSLKKLRFYIESGPEPLVELCLKKFFNQWSPGGWEDQVKAFEEKIAGKKFKPRMQTGTPRQQAMVQVYHEVVPVDSKIDDVNGILSVAEHARDHYGKMIAGMIPLLTQLTASPLDELLSPDYNDYADTREIVDMEKIIRDKRVLYIATDSLADATVGSAIAAVLLADLRAVAGARYNYGIPDSTKIHILCDEACELVTPPLIAIMNKGRGAGMITYLATQNFSDYIWKFDSEDAARMVIGNGNNRLCLRVVDTKTQQYMSETFGETTITSTMASMGSSTRTEEPGMEFGGSVTNAVKEQAAEIFPGYLLGRLPDLHYVASISGGKLFKGRLPKLVHKNV</sequence>
<keyword evidence="3" id="KW-0812">Transmembrane</keyword>
<dbReference type="CDD" id="cd01127">
    <property type="entry name" value="TrwB_TraG_TraD_VirD4"/>
    <property type="match status" value="1"/>
</dbReference>
<evidence type="ECO:0000256" key="2">
    <source>
        <dbReference type="ARBA" id="ARBA00022475"/>
    </source>
</evidence>
<evidence type="ECO:0000256" key="3">
    <source>
        <dbReference type="ARBA" id="ARBA00022692"/>
    </source>
</evidence>
<proteinExistence type="predicted"/>
<gene>
    <name evidence="7" type="ordered locus">Rfer_4266</name>
</gene>
<dbReference type="eggNOG" id="COG0433">
    <property type="taxonomic scope" value="Bacteria"/>
</dbReference>
<organism evidence="7 8">
    <name type="scientific">Albidiferax ferrireducens (strain ATCC BAA-621 / DSM 15236 / T118)</name>
    <name type="common">Rhodoferax ferrireducens</name>
    <dbReference type="NCBI Taxonomy" id="338969"/>
    <lineage>
        <taxon>Bacteria</taxon>
        <taxon>Pseudomonadati</taxon>
        <taxon>Pseudomonadota</taxon>
        <taxon>Betaproteobacteria</taxon>
        <taxon>Burkholderiales</taxon>
        <taxon>Comamonadaceae</taxon>
        <taxon>Rhodoferax</taxon>
    </lineage>
</organism>
<dbReference type="PANTHER" id="PTHR37937:SF1">
    <property type="entry name" value="CONJUGATIVE TRANSFER: DNA TRANSPORT"/>
    <property type="match status" value="1"/>
</dbReference>
<accession>Q21QJ2</accession>
<dbReference type="HOGENOM" id="CLU_024857_0_0_4"/>